<name>A0ABP9DE57_9BACT</name>
<keyword evidence="2" id="KW-1185">Reference proteome</keyword>
<comment type="caution">
    <text evidence="1">The sequence shown here is derived from an EMBL/GenBank/DDBJ whole genome shotgun (WGS) entry which is preliminary data.</text>
</comment>
<reference evidence="2" key="1">
    <citation type="journal article" date="2019" name="Int. J. Syst. Evol. Microbiol.">
        <title>The Global Catalogue of Microorganisms (GCM) 10K type strain sequencing project: providing services to taxonomists for standard genome sequencing and annotation.</title>
        <authorList>
            <consortium name="The Broad Institute Genomics Platform"/>
            <consortium name="The Broad Institute Genome Sequencing Center for Infectious Disease"/>
            <person name="Wu L."/>
            <person name="Ma J."/>
        </authorList>
    </citation>
    <scope>NUCLEOTIDE SEQUENCE [LARGE SCALE GENOMIC DNA]</scope>
    <source>
        <strain evidence="2">JCM 18326</strain>
    </source>
</reference>
<evidence type="ECO:0000313" key="1">
    <source>
        <dbReference type="EMBL" id="GAA4835710.1"/>
    </source>
</evidence>
<dbReference type="EMBL" id="BAABJX010000032">
    <property type="protein sequence ID" value="GAA4835710.1"/>
    <property type="molecule type" value="Genomic_DNA"/>
</dbReference>
<protein>
    <submittedName>
        <fullName evidence="1">Uncharacterized protein</fullName>
    </submittedName>
</protein>
<evidence type="ECO:0000313" key="2">
    <source>
        <dbReference type="Proteomes" id="UP001500298"/>
    </source>
</evidence>
<dbReference type="Proteomes" id="UP001500298">
    <property type="component" value="Unassembled WGS sequence"/>
</dbReference>
<proteinExistence type="predicted"/>
<sequence>MNSGGSFSFGQEHKKNFSQLSGNTQKMAKAEARSYKKEGFQNIPGDPSLQTQVENFYLALDRQGHSLYVAHSESDDTHFQSAKKKAQQACIQEISQQIEMVFLSKIERNIQRSSLPQKAGILKALNTYKQQTLPSTVHQHLEPILILKKEGIDTLTLLVGVKAVMEKVHQQINKDLFEQLHMAYNLKEEEWKNIVK</sequence>
<gene>
    <name evidence="1" type="ORF">GCM10023331_21230</name>
</gene>
<organism evidence="1 2">
    <name type="scientific">Algivirga pacifica</name>
    <dbReference type="NCBI Taxonomy" id="1162670"/>
    <lineage>
        <taxon>Bacteria</taxon>
        <taxon>Pseudomonadati</taxon>
        <taxon>Bacteroidota</taxon>
        <taxon>Cytophagia</taxon>
        <taxon>Cytophagales</taxon>
        <taxon>Flammeovirgaceae</taxon>
        <taxon>Algivirga</taxon>
    </lineage>
</organism>
<accession>A0ABP9DE57</accession>